<name>A0A2P6PZV8_ROSCH</name>
<accession>A0A2P6PZV8</accession>
<dbReference type="AlphaFoldDB" id="A0A2P6PZV8"/>
<proteinExistence type="predicted"/>
<evidence type="ECO:0000313" key="2">
    <source>
        <dbReference type="EMBL" id="PRQ27465.1"/>
    </source>
</evidence>
<gene>
    <name evidence="2" type="ORF">RchiOBHm_Chr6g0305601</name>
</gene>
<dbReference type="Proteomes" id="UP000238479">
    <property type="component" value="Chromosome 6"/>
</dbReference>
<feature type="region of interest" description="Disordered" evidence="1">
    <location>
        <begin position="1"/>
        <end position="22"/>
    </location>
</feature>
<sequence>MGIKEWYGSRSPTPSIRLGEPSTTYTKAQPKWQIFLKKLKKEKKKSFSSGTVLAHSQQTSYDPKTYSKNFDRGMGWTEPDNLSRSFSARFANPSRVLYRNDLLD</sequence>
<dbReference type="PANTHER" id="PTHR33168">
    <property type="entry name" value="STRESS INDUCED PROTEIN-RELATED"/>
    <property type="match status" value="1"/>
</dbReference>
<dbReference type="Gramene" id="PRQ27465">
    <property type="protein sequence ID" value="PRQ27465"/>
    <property type="gene ID" value="RchiOBHm_Chr6g0305601"/>
</dbReference>
<reference evidence="2 3" key="1">
    <citation type="journal article" date="2018" name="Nat. Genet.">
        <title>The Rosa genome provides new insights in the design of modern roses.</title>
        <authorList>
            <person name="Bendahmane M."/>
        </authorList>
    </citation>
    <scope>NUCLEOTIDE SEQUENCE [LARGE SCALE GENOMIC DNA]</scope>
    <source>
        <strain evidence="3">cv. Old Blush</strain>
    </source>
</reference>
<evidence type="ECO:0000256" key="1">
    <source>
        <dbReference type="SAM" id="MobiDB-lite"/>
    </source>
</evidence>
<organism evidence="2 3">
    <name type="scientific">Rosa chinensis</name>
    <name type="common">China rose</name>
    <dbReference type="NCBI Taxonomy" id="74649"/>
    <lineage>
        <taxon>Eukaryota</taxon>
        <taxon>Viridiplantae</taxon>
        <taxon>Streptophyta</taxon>
        <taxon>Embryophyta</taxon>
        <taxon>Tracheophyta</taxon>
        <taxon>Spermatophyta</taxon>
        <taxon>Magnoliopsida</taxon>
        <taxon>eudicotyledons</taxon>
        <taxon>Gunneridae</taxon>
        <taxon>Pentapetalae</taxon>
        <taxon>rosids</taxon>
        <taxon>fabids</taxon>
        <taxon>Rosales</taxon>
        <taxon>Rosaceae</taxon>
        <taxon>Rosoideae</taxon>
        <taxon>Rosoideae incertae sedis</taxon>
        <taxon>Rosa</taxon>
    </lineage>
</organism>
<evidence type="ECO:0000313" key="3">
    <source>
        <dbReference type="Proteomes" id="UP000238479"/>
    </source>
</evidence>
<comment type="caution">
    <text evidence="2">The sequence shown here is derived from an EMBL/GenBank/DDBJ whole genome shotgun (WGS) entry which is preliminary data.</text>
</comment>
<keyword evidence="3" id="KW-1185">Reference proteome</keyword>
<dbReference type="EMBL" id="PDCK01000044">
    <property type="protein sequence ID" value="PRQ27465.1"/>
    <property type="molecule type" value="Genomic_DNA"/>
</dbReference>
<protein>
    <submittedName>
        <fullName evidence="2">Uncharacterized protein</fullName>
    </submittedName>
</protein>
<dbReference type="OMA" id="SSKMRWK"/>